<evidence type="ECO:0000256" key="10">
    <source>
        <dbReference type="PROSITE-ProRule" id="PRU10141"/>
    </source>
</evidence>
<name>L5LQB4_MYODS</name>
<dbReference type="GO" id="GO:0032433">
    <property type="term" value="C:filopodium tip"/>
    <property type="evidence" value="ECO:0007669"/>
    <property type="project" value="TreeGrafter"/>
</dbReference>
<feature type="binding site" evidence="10">
    <location>
        <position position="43"/>
    </location>
    <ligand>
        <name>ATP</name>
        <dbReference type="ChEBI" id="CHEBI:30616"/>
    </ligand>
</feature>
<evidence type="ECO:0000256" key="8">
    <source>
        <dbReference type="ARBA" id="ARBA00023212"/>
    </source>
</evidence>
<dbReference type="GO" id="GO:0007605">
    <property type="term" value="P:sensory perception of sound"/>
    <property type="evidence" value="ECO:0007669"/>
    <property type="project" value="TreeGrafter"/>
</dbReference>
<dbReference type="GO" id="GO:0005524">
    <property type="term" value="F:ATP binding"/>
    <property type="evidence" value="ECO:0007669"/>
    <property type="project" value="UniProtKB-UniRule"/>
</dbReference>
<dbReference type="SMART" id="SM00220">
    <property type="entry name" value="S_TKc"/>
    <property type="match status" value="1"/>
</dbReference>
<dbReference type="PANTHER" id="PTHR46256:SF1">
    <property type="entry name" value="MYOSIN-IIIB"/>
    <property type="match status" value="1"/>
</dbReference>
<dbReference type="InterPro" id="IPR008271">
    <property type="entry name" value="Ser/Thr_kinase_AS"/>
</dbReference>
<dbReference type="Proteomes" id="UP000010556">
    <property type="component" value="Unassembled WGS sequence"/>
</dbReference>
<dbReference type="GO" id="GO:0032426">
    <property type="term" value="C:stereocilium tip"/>
    <property type="evidence" value="ECO:0007669"/>
    <property type="project" value="TreeGrafter"/>
</dbReference>
<evidence type="ECO:0000259" key="12">
    <source>
        <dbReference type="PROSITE" id="PS50011"/>
    </source>
</evidence>
<dbReference type="PROSITE" id="PS00107">
    <property type="entry name" value="PROTEIN_KINASE_ATP"/>
    <property type="match status" value="1"/>
</dbReference>
<dbReference type="InterPro" id="IPR000719">
    <property type="entry name" value="Prot_kinase_dom"/>
</dbReference>
<accession>L5LQB4</accession>
<reference evidence="14" key="1">
    <citation type="journal article" date="2013" name="Science">
        <title>Comparative analysis of bat genomes provides insight into the evolution of flight and immunity.</title>
        <authorList>
            <person name="Zhang G."/>
            <person name="Cowled C."/>
            <person name="Shi Z."/>
            <person name="Huang Z."/>
            <person name="Bishop-Lilly K.A."/>
            <person name="Fang X."/>
            <person name="Wynne J.W."/>
            <person name="Xiong Z."/>
            <person name="Baker M.L."/>
            <person name="Zhao W."/>
            <person name="Tachedjian M."/>
            <person name="Zhu Y."/>
            <person name="Zhou P."/>
            <person name="Jiang X."/>
            <person name="Ng J."/>
            <person name="Yang L."/>
            <person name="Wu L."/>
            <person name="Xiao J."/>
            <person name="Feng Y."/>
            <person name="Chen Y."/>
            <person name="Sun X."/>
            <person name="Zhang Y."/>
            <person name="Marsh G.A."/>
            <person name="Crameri G."/>
            <person name="Broder C.C."/>
            <person name="Frey K.G."/>
            <person name="Wang L.F."/>
            <person name="Wang J."/>
        </authorList>
    </citation>
    <scope>NUCLEOTIDE SEQUENCE [LARGE SCALE GENOMIC DNA]</scope>
</reference>
<sequence length="217" mass="23756">MLGFESLPDPTDTWKIIETIGKGTYGKVYKVTNKRDGSLAAVKILDPISDMDEEIEAEYNILQFLPNHPNVVKFYGMFYKADECVGGQLWLVLELCNGGSVTELVKGLLMFGQRLDEAVISYILYGALLGLQHLHNNRIIHRDVKGNNILLTTEGGVKLVDFGNDCASFVFLMCAVTHGQQFIAVSEGWGLCASPQAEGLFPSNTGWRVGGLPDGSP</sequence>
<dbReference type="SUPFAM" id="SSF56112">
    <property type="entry name" value="Protein kinase-like (PK-like)"/>
    <property type="match status" value="1"/>
</dbReference>
<evidence type="ECO:0000256" key="3">
    <source>
        <dbReference type="ARBA" id="ARBA00022490"/>
    </source>
</evidence>
<keyword evidence="6 10" id="KW-0067">ATP-binding</keyword>
<dbReference type="GO" id="GO:0003779">
    <property type="term" value="F:actin binding"/>
    <property type="evidence" value="ECO:0007669"/>
    <property type="project" value="UniProtKB-KW"/>
</dbReference>
<dbReference type="InterPro" id="IPR017441">
    <property type="entry name" value="Protein_kinase_ATP_BS"/>
</dbReference>
<keyword evidence="9" id="KW-0966">Cell projection</keyword>
<dbReference type="GO" id="GO:0030832">
    <property type="term" value="P:regulation of actin filament length"/>
    <property type="evidence" value="ECO:0007669"/>
    <property type="project" value="TreeGrafter"/>
</dbReference>
<evidence type="ECO:0000256" key="7">
    <source>
        <dbReference type="ARBA" id="ARBA00023203"/>
    </source>
</evidence>
<dbReference type="Gene3D" id="1.10.510.10">
    <property type="entry name" value="Transferase(Phosphotransferase) domain 1"/>
    <property type="match status" value="1"/>
</dbReference>
<proteinExistence type="inferred from homology"/>
<comment type="similarity">
    <text evidence="11">Belongs to the protein kinase superfamily.</text>
</comment>
<dbReference type="GO" id="GO:0051491">
    <property type="term" value="P:positive regulation of filopodium assembly"/>
    <property type="evidence" value="ECO:0007669"/>
    <property type="project" value="TreeGrafter"/>
</dbReference>
<keyword evidence="4" id="KW-0677">Repeat</keyword>
<feature type="domain" description="Protein kinase" evidence="12">
    <location>
        <begin position="14"/>
        <end position="217"/>
    </location>
</feature>
<evidence type="ECO:0000256" key="1">
    <source>
        <dbReference type="ARBA" id="ARBA00004245"/>
    </source>
</evidence>
<gene>
    <name evidence="13" type="ORF">MDA_GLEAN10024261</name>
</gene>
<dbReference type="GO" id="GO:0005856">
    <property type="term" value="C:cytoskeleton"/>
    <property type="evidence" value="ECO:0007669"/>
    <property type="project" value="UniProtKB-SubCell"/>
</dbReference>
<evidence type="ECO:0000313" key="13">
    <source>
        <dbReference type="EMBL" id="ELK28200.1"/>
    </source>
</evidence>
<dbReference type="PROSITE" id="PS50011">
    <property type="entry name" value="PROTEIN_KINASE_DOM"/>
    <property type="match status" value="1"/>
</dbReference>
<evidence type="ECO:0000313" key="14">
    <source>
        <dbReference type="Proteomes" id="UP000010556"/>
    </source>
</evidence>
<dbReference type="Gene3D" id="3.30.200.20">
    <property type="entry name" value="Phosphorylase Kinase, domain 1"/>
    <property type="match status" value="1"/>
</dbReference>
<dbReference type="PROSITE" id="PS00108">
    <property type="entry name" value="PROTEIN_KINASE_ST"/>
    <property type="match status" value="1"/>
</dbReference>
<dbReference type="PANTHER" id="PTHR46256">
    <property type="entry name" value="AGAP011099-PA"/>
    <property type="match status" value="1"/>
</dbReference>
<keyword evidence="5 10" id="KW-0547">Nucleotide-binding</keyword>
<keyword evidence="11" id="KW-0418">Kinase</keyword>
<evidence type="ECO:0000256" key="9">
    <source>
        <dbReference type="ARBA" id="ARBA00023273"/>
    </source>
</evidence>
<keyword evidence="11" id="KW-0808">Transferase</keyword>
<protein>
    <submittedName>
        <fullName evidence="13">Myosin-IIIb</fullName>
    </submittedName>
</protein>
<dbReference type="EMBL" id="KB109552">
    <property type="protein sequence ID" value="ELK28200.1"/>
    <property type="molecule type" value="Genomic_DNA"/>
</dbReference>
<keyword evidence="14" id="KW-1185">Reference proteome</keyword>
<dbReference type="eggNOG" id="KOG4229">
    <property type="taxonomic scope" value="Eukaryota"/>
</dbReference>
<keyword evidence="11" id="KW-0723">Serine/threonine-protein kinase</keyword>
<evidence type="ECO:0000256" key="5">
    <source>
        <dbReference type="ARBA" id="ARBA00022741"/>
    </source>
</evidence>
<keyword evidence="3" id="KW-0963">Cytoplasm</keyword>
<dbReference type="GO" id="GO:0001917">
    <property type="term" value="C:photoreceptor inner segment"/>
    <property type="evidence" value="ECO:0007669"/>
    <property type="project" value="TreeGrafter"/>
</dbReference>
<organism evidence="13 14">
    <name type="scientific">Myotis davidii</name>
    <name type="common">David's myotis</name>
    <dbReference type="NCBI Taxonomy" id="225400"/>
    <lineage>
        <taxon>Eukaryota</taxon>
        <taxon>Metazoa</taxon>
        <taxon>Chordata</taxon>
        <taxon>Craniata</taxon>
        <taxon>Vertebrata</taxon>
        <taxon>Euteleostomi</taxon>
        <taxon>Mammalia</taxon>
        <taxon>Eutheria</taxon>
        <taxon>Laurasiatheria</taxon>
        <taxon>Chiroptera</taxon>
        <taxon>Yangochiroptera</taxon>
        <taxon>Vespertilionidae</taxon>
        <taxon>Myotis</taxon>
    </lineage>
</organism>
<dbReference type="Pfam" id="PF00069">
    <property type="entry name" value="Pkinase"/>
    <property type="match status" value="1"/>
</dbReference>
<evidence type="ECO:0000256" key="4">
    <source>
        <dbReference type="ARBA" id="ARBA00022737"/>
    </source>
</evidence>
<evidence type="ECO:0000256" key="11">
    <source>
        <dbReference type="RuleBase" id="RU000304"/>
    </source>
</evidence>
<dbReference type="GO" id="GO:0000146">
    <property type="term" value="F:microfilament motor activity"/>
    <property type="evidence" value="ECO:0007669"/>
    <property type="project" value="TreeGrafter"/>
</dbReference>
<keyword evidence="7" id="KW-0009">Actin-binding</keyword>
<comment type="subcellular location">
    <subcellularLocation>
        <location evidence="2">Cell projection</location>
    </subcellularLocation>
    <subcellularLocation>
        <location evidence="1">Cytoplasm</location>
        <location evidence="1">Cytoskeleton</location>
    </subcellularLocation>
</comment>
<keyword evidence="8" id="KW-0206">Cytoskeleton</keyword>
<dbReference type="InterPro" id="IPR052409">
    <property type="entry name" value="Myosin-III_kinase_activity"/>
</dbReference>
<dbReference type="InterPro" id="IPR011009">
    <property type="entry name" value="Kinase-like_dom_sf"/>
</dbReference>
<dbReference type="AlphaFoldDB" id="L5LQB4"/>
<evidence type="ECO:0000256" key="2">
    <source>
        <dbReference type="ARBA" id="ARBA00004316"/>
    </source>
</evidence>
<evidence type="ECO:0000256" key="6">
    <source>
        <dbReference type="ARBA" id="ARBA00022840"/>
    </source>
</evidence>
<dbReference type="GO" id="GO:0004674">
    <property type="term" value="F:protein serine/threonine kinase activity"/>
    <property type="evidence" value="ECO:0007669"/>
    <property type="project" value="UniProtKB-KW"/>
</dbReference>
<dbReference type="eggNOG" id="KOG0587">
    <property type="taxonomic scope" value="Eukaryota"/>
</dbReference>